<organism evidence="2 3">
    <name type="scientific">Nitrobacter winogradskyi (strain ATCC 25391 / DSM 10237 / CIP 104748 / NCIMB 11846 / Nb-255)</name>
    <dbReference type="NCBI Taxonomy" id="323098"/>
    <lineage>
        <taxon>Bacteria</taxon>
        <taxon>Pseudomonadati</taxon>
        <taxon>Pseudomonadota</taxon>
        <taxon>Alphaproteobacteria</taxon>
        <taxon>Hyphomicrobiales</taxon>
        <taxon>Nitrobacteraceae</taxon>
        <taxon>Nitrobacter</taxon>
    </lineage>
</organism>
<evidence type="ECO:0000256" key="1">
    <source>
        <dbReference type="SAM" id="Phobius"/>
    </source>
</evidence>
<accession>Q3SQ72</accession>
<feature type="transmembrane region" description="Helical" evidence="1">
    <location>
        <begin position="97"/>
        <end position="115"/>
    </location>
</feature>
<feature type="transmembrane region" description="Helical" evidence="1">
    <location>
        <begin position="55"/>
        <end position="76"/>
    </location>
</feature>
<dbReference type="eggNOG" id="ENOG5033GUS">
    <property type="taxonomic scope" value="Bacteria"/>
</dbReference>
<dbReference type="Proteomes" id="UP000002531">
    <property type="component" value="Chromosome"/>
</dbReference>
<keyword evidence="1" id="KW-0472">Membrane</keyword>
<dbReference type="AlphaFoldDB" id="Q3SQ72"/>
<evidence type="ECO:0000313" key="2">
    <source>
        <dbReference type="EMBL" id="ABA05569.1"/>
    </source>
</evidence>
<keyword evidence="1" id="KW-1133">Transmembrane helix</keyword>
<gene>
    <name evidence="2" type="ordered locus">Nwi_2315</name>
</gene>
<protein>
    <submittedName>
        <fullName evidence="2">Uncharacterized protein</fullName>
    </submittedName>
</protein>
<proteinExistence type="predicted"/>
<sequence>MTGDHRASASMLVWICSGFLAWGAAFAALYSVQALGCGFDWDEITIFGSIDAHRLLLIALFLAALFASAVLARLCARLPHRVRADDTARFLGNVAKLSAWAALAATLVSLGPVLFTTACY</sequence>
<dbReference type="EMBL" id="CP000115">
    <property type="protein sequence ID" value="ABA05569.1"/>
    <property type="molecule type" value="Genomic_DNA"/>
</dbReference>
<reference evidence="2 3" key="1">
    <citation type="journal article" date="2006" name="Appl. Environ. Microbiol.">
        <title>Genome sequence of the chemolithoautotrophic nitrite-oxidizing bacterium Nitrobacter winogradskyi Nb-255.</title>
        <authorList>
            <person name="Starkenburg S.R."/>
            <person name="Chain P.S."/>
            <person name="Sayavedra-Soto L.A."/>
            <person name="Hauser L."/>
            <person name="Land M.L."/>
            <person name="Larimer F.W."/>
            <person name="Malfatti S.A."/>
            <person name="Klotz M.G."/>
            <person name="Bottomley P.J."/>
            <person name="Arp D.J."/>
            <person name="Hickey W.J."/>
        </authorList>
    </citation>
    <scope>NUCLEOTIDE SEQUENCE [LARGE SCALE GENOMIC DNA]</scope>
    <source>
        <strain evidence="3">ATCC 25391 / DSM 10237 / CIP 104748 / NCIMB 11846 / Nb-255</strain>
    </source>
</reference>
<dbReference type="KEGG" id="nwi:Nwi_2315"/>
<dbReference type="RefSeq" id="WP_011315534.1">
    <property type="nucleotide sequence ID" value="NC_007406.1"/>
</dbReference>
<feature type="transmembrane region" description="Helical" evidence="1">
    <location>
        <begin position="12"/>
        <end position="35"/>
    </location>
</feature>
<dbReference type="STRING" id="323098.Nwi_2315"/>
<keyword evidence="1" id="KW-0812">Transmembrane</keyword>
<dbReference type="HOGENOM" id="CLU_166118_0_0_5"/>
<evidence type="ECO:0000313" key="3">
    <source>
        <dbReference type="Proteomes" id="UP000002531"/>
    </source>
</evidence>
<keyword evidence="3" id="KW-1185">Reference proteome</keyword>
<name>Q3SQ72_NITWN</name>